<protein>
    <submittedName>
        <fullName evidence="1">Uncharacterized protein</fullName>
    </submittedName>
</protein>
<dbReference type="EMBL" id="JACHHN010000002">
    <property type="protein sequence ID" value="MBB5190713.1"/>
    <property type="molecule type" value="Genomic_DNA"/>
</dbReference>
<dbReference type="RefSeq" id="WP_184098969.1">
    <property type="nucleotide sequence ID" value="NZ_JACHHN010000002.1"/>
</dbReference>
<dbReference type="AlphaFoldDB" id="A0A840RED3"/>
<name>A0A840RED3_9NEIS</name>
<comment type="caution">
    <text evidence="1">The sequence shown here is derived from an EMBL/GenBank/DDBJ whole genome shotgun (WGS) entry which is preliminary data.</text>
</comment>
<evidence type="ECO:0000313" key="2">
    <source>
        <dbReference type="Proteomes" id="UP000543030"/>
    </source>
</evidence>
<keyword evidence="2" id="KW-1185">Reference proteome</keyword>
<accession>A0A840RED3</accession>
<reference evidence="1 2" key="1">
    <citation type="submission" date="2020-08" db="EMBL/GenBank/DDBJ databases">
        <title>Genomic Encyclopedia of Type Strains, Phase IV (KMG-IV): sequencing the most valuable type-strain genomes for metagenomic binning, comparative biology and taxonomic classification.</title>
        <authorList>
            <person name="Goeker M."/>
        </authorList>
    </citation>
    <scope>NUCLEOTIDE SEQUENCE [LARGE SCALE GENOMIC DNA]</scope>
    <source>
        <strain evidence="1 2">DSM 18233</strain>
    </source>
</reference>
<proteinExistence type="predicted"/>
<evidence type="ECO:0000313" key="1">
    <source>
        <dbReference type="EMBL" id="MBB5190713.1"/>
    </source>
</evidence>
<sequence>MDNNRKFPHTDFKSNPNDLMHAMFSVSMTEIAQTCKVSLDTVHAWKNGIEPVPYMAYQLLVFKALGRIPEGFGSWSGWTLIEDRIYPPGATYKGAARQIELMFIDHYRIDRQLCENQASHIEGLQRRHDFYKRQCGLESRLGMMVLNLFG</sequence>
<organism evidence="1 2">
    <name type="scientific">Silvimonas terrae</name>
    <dbReference type="NCBI Taxonomy" id="300266"/>
    <lineage>
        <taxon>Bacteria</taxon>
        <taxon>Pseudomonadati</taxon>
        <taxon>Pseudomonadota</taxon>
        <taxon>Betaproteobacteria</taxon>
        <taxon>Neisseriales</taxon>
        <taxon>Chitinibacteraceae</taxon>
        <taxon>Silvimonas</taxon>
    </lineage>
</organism>
<gene>
    <name evidence="1" type="ORF">HNQ50_001435</name>
</gene>
<dbReference type="Proteomes" id="UP000543030">
    <property type="component" value="Unassembled WGS sequence"/>
</dbReference>